<evidence type="ECO:0000256" key="3">
    <source>
        <dbReference type="ARBA" id="ARBA00022553"/>
    </source>
</evidence>
<dbReference type="Gramene" id="EFJ34736">
    <property type="protein sequence ID" value="EFJ34736"/>
    <property type="gene ID" value="SELMODRAFT_438755"/>
</dbReference>
<evidence type="ECO:0000256" key="2">
    <source>
        <dbReference type="ARBA" id="ARBA00022552"/>
    </source>
</evidence>
<feature type="repeat" description="WD" evidence="9">
    <location>
        <begin position="312"/>
        <end position="353"/>
    </location>
</feature>
<keyword evidence="4 9" id="KW-0853">WD repeat</keyword>
<keyword evidence="6" id="KW-0539">Nucleus</keyword>
<evidence type="ECO:0000313" key="11">
    <source>
        <dbReference type="EMBL" id="EFJ34736.1"/>
    </source>
</evidence>
<evidence type="ECO:0000256" key="1">
    <source>
        <dbReference type="ARBA" id="ARBA00004604"/>
    </source>
</evidence>
<name>D8QZ62_SELML</name>
<dbReference type="PROSITE" id="PS50294">
    <property type="entry name" value="WD_REPEATS_REGION"/>
    <property type="match status" value="1"/>
</dbReference>
<sequence>MAASEKKKKRRKGPSLNDTGLKDSDLQEAERLHGLLFGALENAAEGLGKENEVGDGFRRDVLGIDAGEEPAAEECERKPAWIDEEDSEIQVKEGKAVSAAEYVAGLRAQHAKLNPGTDWAALPSEKKKRKNFDSELDSDVEEDEDEDHTRILRENDELVVKSKVRLPQGLIEVSRLKDGNADEPSSAVVRSVEFHRNGQILMTAGFDKRLRFFQIDGKKNPKIQSVFLDNFPVHKASFVPDGSKVVASSRRKMYVLYDLAHAKVEKVMPPVGRDEQSLESFEVSPDSKVVAFIGNEGYILLSSLGTKQLIGTLKMNGSVRSLAFANDGRQLLSCGGDGEVYCWDLSTRRCLYKIRDDGCVNNTALCVSPAANEYFSTGSSSGVVNVYKYQGLASGGAAARPVKTLMNLTTAADTLKFNHDGQILAMCSRMKKDAVRLVHVPSFTVFSNWPTPKTGLQYVHSLDFSPGSGYLAAGNAAGKVLLFRLRHYEHA</sequence>
<accession>D8QZ62</accession>
<dbReference type="Proteomes" id="UP000001514">
    <property type="component" value="Unassembled WGS sequence"/>
</dbReference>
<dbReference type="HOGENOM" id="CLU_011055_3_0_1"/>
<dbReference type="InterPro" id="IPR045161">
    <property type="entry name" value="Utp18"/>
</dbReference>
<keyword evidence="2" id="KW-0698">rRNA processing</keyword>
<proteinExistence type="inferred from homology"/>
<dbReference type="PROSITE" id="PS50082">
    <property type="entry name" value="WD_REPEATS_2"/>
    <property type="match status" value="1"/>
</dbReference>
<dbReference type="Pfam" id="PF00400">
    <property type="entry name" value="WD40"/>
    <property type="match status" value="2"/>
</dbReference>
<evidence type="ECO:0000256" key="5">
    <source>
        <dbReference type="ARBA" id="ARBA00022737"/>
    </source>
</evidence>
<keyword evidence="3" id="KW-0597">Phosphoprotein</keyword>
<gene>
    <name evidence="11" type="ORF">SELMODRAFT_438755</name>
</gene>
<dbReference type="InParanoid" id="D8QZ62"/>
<evidence type="ECO:0000256" key="9">
    <source>
        <dbReference type="PROSITE-ProRule" id="PRU00221"/>
    </source>
</evidence>
<feature type="region of interest" description="Disordered" evidence="10">
    <location>
        <begin position="1"/>
        <end position="25"/>
    </location>
</feature>
<reference evidence="11 12" key="1">
    <citation type="journal article" date="2011" name="Science">
        <title>The Selaginella genome identifies genetic changes associated with the evolution of vascular plants.</title>
        <authorList>
            <person name="Banks J.A."/>
            <person name="Nishiyama T."/>
            <person name="Hasebe M."/>
            <person name="Bowman J.L."/>
            <person name="Gribskov M."/>
            <person name="dePamphilis C."/>
            <person name="Albert V.A."/>
            <person name="Aono N."/>
            <person name="Aoyama T."/>
            <person name="Ambrose B.A."/>
            <person name="Ashton N.W."/>
            <person name="Axtell M.J."/>
            <person name="Barker E."/>
            <person name="Barker M.S."/>
            <person name="Bennetzen J.L."/>
            <person name="Bonawitz N.D."/>
            <person name="Chapple C."/>
            <person name="Cheng C."/>
            <person name="Correa L.G."/>
            <person name="Dacre M."/>
            <person name="DeBarry J."/>
            <person name="Dreyer I."/>
            <person name="Elias M."/>
            <person name="Engstrom E.M."/>
            <person name="Estelle M."/>
            <person name="Feng L."/>
            <person name="Finet C."/>
            <person name="Floyd S.K."/>
            <person name="Frommer W.B."/>
            <person name="Fujita T."/>
            <person name="Gramzow L."/>
            <person name="Gutensohn M."/>
            <person name="Harholt J."/>
            <person name="Hattori M."/>
            <person name="Heyl A."/>
            <person name="Hirai T."/>
            <person name="Hiwatashi Y."/>
            <person name="Ishikawa M."/>
            <person name="Iwata M."/>
            <person name="Karol K.G."/>
            <person name="Koehler B."/>
            <person name="Kolukisaoglu U."/>
            <person name="Kubo M."/>
            <person name="Kurata T."/>
            <person name="Lalonde S."/>
            <person name="Li K."/>
            <person name="Li Y."/>
            <person name="Litt A."/>
            <person name="Lyons E."/>
            <person name="Manning G."/>
            <person name="Maruyama T."/>
            <person name="Michael T.P."/>
            <person name="Mikami K."/>
            <person name="Miyazaki S."/>
            <person name="Morinaga S."/>
            <person name="Murata T."/>
            <person name="Mueller-Roeber B."/>
            <person name="Nelson D.R."/>
            <person name="Obara M."/>
            <person name="Oguri Y."/>
            <person name="Olmstead R.G."/>
            <person name="Onodera N."/>
            <person name="Petersen B.L."/>
            <person name="Pils B."/>
            <person name="Prigge M."/>
            <person name="Rensing S.A."/>
            <person name="Riano-Pachon D.M."/>
            <person name="Roberts A.W."/>
            <person name="Sato Y."/>
            <person name="Scheller H.V."/>
            <person name="Schulz B."/>
            <person name="Schulz C."/>
            <person name="Shakirov E.V."/>
            <person name="Shibagaki N."/>
            <person name="Shinohara N."/>
            <person name="Shippen D.E."/>
            <person name="Soerensen I."/>
            <person name="Sotooka R."/>
            <person name="Sugimoto N."/>
            <person name="Sugita M."/>
            <person name="Sumikawa N."/>
            <person name="Tanurdzic M."/>
            <person name="Theissen G."/>
            <person name="Ulvskov P."/>
            <person name="Wakazuki S."/>
            <person name="Weng J.K."/>
            <person name="Willats W.W."/>
            <person name="Wipf D."/>
            <person name="Wolf P.G."/>
            <person name="Yang L."/>
            <person name="Zimmer A.D."/>
            <person name="Zhu Q."/>
            <person name="Mitros T."/>
            <person name="Hellsten U."/>
            <person name="Loque D."/>
            <person name="Otillar R."/>
            <person name="Salamov A."/>
            <person name="Schmutz J."/>
            <person name="Shapiro H."/>
            <person name="Lindquist E."/>
            <person name="Lucas S."/>
            <person name="Rokhsar D."/>
            <person name="Grigoriev I.V."/>
        </authorList>
    </citation>
    <scope>NUCLEOTIDE SEQUENCE [LARGE SCALE GENOMIC DNA]</scope>
</reference>
<dbReference type="Gene3D" id="2.130.10.10">
    <property type="entry name" value="YVTN repeat-like/Quinoprotein amine dehydrogenase"/>
    <property type="match status" value="1"/>
</dbReference>
<dbReference type="GO" id="GO:0034388">
    <property type="term" value="C:Pwp2p-containing subcomplex of 90S preribosome"/>
    <property type="evidence" value="ECO:0000318"/>
    <property type="project" value="GO_Central"/>
</dbReference>
<dbReference type="PANTHER" id="PTHR18359">
    <property type="entry name" value="WD-REPEAT PROTEIN-RELATED"/>
    <property type="match status" value="1"/>
</dbReference>
<dbReference type="eggNOG" id="KOG2055">
    <property type="taxonomic scope" value="Eukaryota"/>
</dbReference>
<dbReference type="FunCoup" id="D8QZ62">
    <property type="interactions" value="4510"/>
</dbReference>
<dbReference type="AlphaFoldDB" id="D8QZ62"/>
<keyword evidence="5" id="KW-0677">Repeat</keyword>
<dbReference type="EMBL" id="GL377569">
    <property type="protein sequence ID" value="EFJ34736.1"/>
    <property type="molecule type" value="Genomic_DNA"/>
</dbReference>
<feature type="region of interest" description="Disordered" evidence="10">
    <location>
        <begin position="125"/>
        <end position="148"/>
    </location>
</feature>
<dbReference type="SMART" id="SM00320">
    <property type="entry name" value="WD40"/>
    <property type="match status" value="6"/>
</dbReference>
<dbReference type="KEGG" id="smo:SELMODRAFT_438755"/>
<evidence type="ECO:0000256" key="7">
    <source>
        <dbReference type="ARBA" id="ARBA00025767"/>
    </source>
</evidence>
<organism evidence="12">
    <name type="scientific">Selaginella moellendorffii</name>
    <name type="common">Spikemoss</name>
    <dbReference type="NCBI Taxonomy" id="88036"/>
    <lineage>
        <taxon>Eukaryota</taxon>
        <taxon>Viridiplantae</taxon>
        <taxon>Streptophyta</taxon>
        <taxon>Embryophyta</taxon>
        <taxon>Tracheophyta</taxon>
        <taxon>Lycopodiopsida</taxon>
        <taxon>Selaginellales</taxon>
        <taxon>Selaginellaceae</taxon>
        <taxon>Selaginella</taxon>
    </lineage>
</organism>
<evidence type="ECO:0000313" key="12">
    <source>
        <dbReference type="Proteomes" id="UP000001514"/>
    </source>
</evidence>
<dbReference type="PANTHER" id="PTHR18359:SF0">
    <property type="entry name" value="U3 SMALL NUCLEOLAR RNA-ASSOCIATED PROTEIN 18 HOMOLOG"/>
    <property type="match status" value="1"/>
</dbReference>
<dbReference type="InterPro" id="IPR036322">
    <property type="entry name" value="WD40_repeat_dom_sf"/>
</dbReference>
<evidence type="ECO:0000256" key="6">
    <source>
        <dbReference type="ARBA" id="ARBA00023242"/>
    </source>
</evidence>
<comment type="subcellular location">
    <subcellularLocation>
        <location evidence="1">Nucleus</location>
        <location evidence="1">Nucleolus</location>
    </subcellularLocation>
</comment>
<evidence type="ECO:0000256" key="4">
    <source>
        <dbReference type="ARBA" id="ARBA00022574"/>
    </source>
</evidence>
<dbReference type="OrthoDB" id="1935146at2759"/>
<feature type="compositionally biased region" description="Acidic residues" evidence="10">
    <location>
        <begin position="134"/>
        <end position="146"/>
    </location>
</feature>
<dbReference type="GO" id="GO:0032040">
    <property type="term" value="C:small-subunit processome"/>
    <property type="evidence" value="ECO:0000318"/>
    <property type="project" value="GO_Central"/>
</dbReference>
<dbReference type="STRING" id="88036.D8QZ62"/>
<dbReference type="FunFam" id="2.130.10.10:FF:000121">
    <property type="entry name" value="U3 small nucleolar RNA-associated protein 18 homolog"/>
    <property type="match status" value="1"/>
</dbReference>
<evidence type="ECO:0000256" key="8">
    <source>
        <dbReference type="ARBA" id="ARBA00074442"/>
    </source>
</evidence>
<dbReference type="InterPro" id="IPR015943">
    <property type="entry name" value="WD40/YVTN_repeat-like_dom_sf"/>
</dbReference>
<protein>
    <recommendedName>
        <fullName evidence="8">U3 small nucleolar RNA-associated protein 18 homolog</fullName>
    </recommendedName>
</protein>
<feature type="compositionally biased region" description="Basic residues" evidence="10">
    <location>
        <begin position="1"/>
        <end position="13"/>
    </location>
</feature>
<dbReference type="InterPro" id="IPR001680">
    <property type="entry name" value="WD40_rpt"/>
</dbReference>
<keyword evidence="12" id="KW-1185">Reference proteome</keyword>
<dbReference type="OMA" id="DLNRATY"/>
<comment type="similarity">
    <text evidence="7">Belongs to the WD repeat UTP18 family.</text>
</comment>
<evidence type="ECO:0000256" key="10">
    <source>
        <dbReference type="SAM" id="MobiDB-lite"/>
    </source>
</evidence>
<dbReference type="GO" id="GO:0006364">
    <property type="term" value="P:rRNA processing"/>
    <property type="evidence" value="ECO:0007669"/>
    <property type="project" value="UniProtKB-KW"/>
</dbReference>
<dbReference type="SUPFAM" id="SSF50978">
    <property type="entry name" value="WD40 repeat-like"/>
    <property type="match status" value="1"/>
</dbReference>